<protein>
    <submittedName>
        <fullName evidence="3">Uncharacterized protein</fullName>
    </submittedName>
</protein>
<feature type="region of interest" description="Disordered" evidence="2">
    <location>
        <begin position="189"/>
        <end position="246"/>
    </location>
</feature>
<dbReference type="EMBL" id="CP090892">
    <property type="protein sequence ID" value="ULU08207.1"/>
    <property type="molecule type" value="Genomic_DNA"/>
</dbReference>
<evidence type="ECO:0000256" key="2">
    <source>
        <dbReference type="SAM" id="MobiDB-lite"/>
    </source>
</evidence>
<feature type="compositionally biased region" description="Basic and acidic residues" evidence="2">
    <location>
        <begin position="361"/>
        <end position="375"/>
    </location>
</feature>
<dbReference type="Proteomes" id="UP000827892">
    <property type="component" value="Chromosome II"/>
</dbReference>
<feature type="region of interest" description="Disordered" evidence="2">
    <location>
        <begin position="312"/>
        <end position="375"/>
    </location>
</feature>
<sequence length="680" mass="76218">MSAHGFPHHPTYGYPAAHQHSVFLHAPVPPPGMPQHPLANMERMAHNIGGQGAPQQLYPDAVLNPTQHPGFVPNIPTHHRAPHPFGYPGAQMLPNPLHLPHGPGASAQGPSQQDAANLHQQLLEKIRQLEAQIEKEKEKTMKLNTKWLDQQQRQMRDEEYWNYRIQLKQSEVQGWQRVAARYAKVDQATDCDGLPESDPVPAPQESASEPGDPTPEAELDDPASKTDSDDPTTAIEPDPMPTPQDIAKVPFNMIEFKAKMMKSVSKVIKTEVADDGCYGVDPTRGSEDQELRNSTSGPFKLSHALVSYVPSLSELSRSSEKPVATVEPSRPTEPEGSEKSKLESSRSLGEQIKMNSVEPSRLTEPEKSEKADLDFSRSLEDKLNYDFDADFSTIPSRPSPSLLDHPIPLAVDADFTQSSAPIGFPSFLSDHPELSPDAADSDDSLPPSLLSPDAEVSHPSPSVRRLPGRRPAYRLLRYAAKIWKPHAQDLPKNLKAFKEYFATRQIYKKTMKIAPILDPGSLEFAKRVQEANAHRRETLVSGDPACAFVSCLYDASKGPIPQLVTKPPQVWILYASFRRDTADQTRVPTKKEIAADWNRISEQQGNEFWEWKLRTTRLYDEHLMQLEKGYIWVQPDVQPRGRKRKVLNGEERGASKKTKVQREQRESEDSKDDDDDDFMT</sequence>
<feature type="compositionally biased region" description="Basic and acidic residues" evidence="2">
    <location>
        <begin position="330"/>
        <end position="344"/>
    </location>
</feature>
<name>A0AAE9IWL9_CAEBR</name>
<reference evidence="3 4" key="1">
    <citation type="submission" date="2022-05" db="EMBL/GenBank/DDBJ databases">
        <title>Chromosome-level reference genomes for two strains of Caenorhabditis briggsae: an improved platform for comparative genomics.</title>
        <authorList>
            <person name="Stevens L."/>
            <person name="Andersen E.C."/>
        </authorList>
    </citation>
    <scope>NUCLEOTIDE SEQUENCE [LARGE SCALE GENOMIC DNA]</scope>
    <source>
        <strain evidence="3">QX1410_ONT</strain>
        <tissue evidence="3">Whole-organism</tissue>
    </source>
</reference>
<feature type="compositionally biased region" description="Basic and acidic residues" evidence="2">
    <location>
        <begin position="647"/>
        <end position="668"/>
    </location>
</feature>
<evidence type="ECO:0000256" key="1">
    <source>
        <dbReference type="SAM" id="Coils"/>
    </source>
</evidence>
<feature type="compositionally biased region" description="Low complexity" evidence="2">
    <location>
        <begin position="444"/>
        <end position="454"/>
    </location>
</feature>
<evidence type="ECO:0000313" key="3">
    <source>
        <dbReference type="EMBL" id="ULU08207.1"/>
    </source>
</evidence>
<evidence type="ECO:0000313" key="4">
    <source>
        <dbReference type="Proteomes" id="UP000827892"/>
    </source>
</evidence>
<gene>
    <name evidence="3" type="ORF">L3Y34_019375</name>
</gene>
<feature type="region of interest" description="Disordered" evidence="2">
    <location>
        <begin position="426"/>
        <end position="466"/>
    </location>
</feature>
<keyword evidence="1" id="KW-0175">Coiled coil</keyword>
<accession>A0AAE9IWL9</accession>
<proteinExistence type="predicted"/>
<dbReference type="AlphaFoldDB" id="A0AAE9IWL9"/>
<feature type="region of interest" description="Disordered" evidence="2">
    <location>
        <begin position="641"/>
        <end position="680"/>
    </location>
</feature>
<organism evidence="3 4">
    <name type="scientific">Caenorhabditis briggsae</name>
    <dbReference type="NCBI Taxonomy" id="6238"/>
    <lineage>
        <taxon>Eukaryota</taxon>
        <taxon>Metazoa</taxon>
        <taxon>Ecdysozoa</taxon>
        <taxon>Nematoda</taxon>
        <taxon>Chromadorea</taxon>
        <taxon>Rhabditida</taxon>
        <taxon>Rhabditina</taxon>
        <taxon>Rhabditomorpha</taxon>
        <taxon>Rhabditoidea</taxon>
        <taxon>Rhabditidae</taxon>
        <taxon>Peloderinae</taxon>
        <taxon>Caenorhabditis</taxon>
    </lineage>
</organism>
<feature type="coiled-coil region" evidence="1">
    <location>
        <begin position="112"/>
        <end position="146"/>
    </location>
</feature>
<feature type="region of interest" description="Disordered" evidence="2">
    <location>
        <begin position="272"/>
        <end position="299"/>
    </location>
</feature>
<feature type="compositionally biased region" description="Acidic residues" evidence="2">
    <location>
        <begin position="669"/>
        <end position="680"/>
    </location>
</feature>